<evidence type="ECO:0000313" key="1">
    <source>
        <dbReference type="EMBL" id="KAG6955637.1"/>
    </source>
</evidence>
<comment type="caution">
    <text evidence="1">The sequence shown here is derived from an EMBL/GenBank/DDBJ whole genome shotgun (WGS) entry which is preliminary data.</text>
</comment>
<dbReference type="AlphaFoldDB" id="A0A8T1U5I6"/>
<accession>A0A8T1U5I6</accession>
<name>A0A8T1U5I6_9STRA</name>
<sequence length="102" mass="11678">MVHQARKSTKSIRSTNAPSARWKTYMDSLNMQTGHHVVAEVKVTRVYHNNAEFGLFALLAKAAFRHSLQTWTSDVFKQRSPALQEALNAQYTYPLIVRSKLM</sequence>
<reference evidence="1" key="1">
    <citation type="submission" date="2021-01" db="EMBL/GenBank/DDBJ databases">
        <title>Phytophthora aleatoria, a newly-described species from Pinus radiata is distinct from Phytophthora cactorum isolates based on comparative genomics.</title>
        <authorList>
            <person name="Mcdougal R."/>
            <person name="Panda P."/>
            <person name="Williams N."/>
            <person name="Studholme D.J."/>
        </authorList>
    </citation>
    <scope>NUCLEOTIDE SEQUENCE</scope>
    <source>
        <strain evidence="1">NZFS 3830</strain>
    </source>
</reference>
<protein>
    <submittedName>
        <fullName evidence="1">Uncharacterized protein</fullName>
    </submittedName>
</protein>
<organism evidence="1 2">
    <name type="scientific">Phytophthora cactorum</name>
    <dbReference type="NCBI Taxonomy" id="29920"/>
    <lineage>
        <taxon>Eukaryota</taxon>
        <taxon>Sar</taxon>
        <taxon>Stramenopiles</taxon>
        <taxon>Oomycota</taxon>
        <taxon>Peronosporomycetes</taxon>
        <taxon>Peronosporales</taxon>
        <taxon>Peronosporaceae</taxon>
        <taxon>Phytophthora</taxon>
    </lineage>
</organism>
<dbReference type="Proteomes" id="UP000688947">
    <property type="component" value="Unassembled WGS sequence"/>
</dbReference>
<evidence type="ECO:0000313" key="2">
    <source>
        <dbReference type="Proteomes" id="UP000688947"/>
    </source>
</evidence>
<proteinExistence type="predicted"/>
<gene>
    <name evidence="1" type="ORF">JG687_00011074</name>
</gene>
<dbReference type="EMBL" id="JAENGZ010000660">
    <property type="protein sequence ID" value="KAG6955637.1"/>
    <property type="molecule type" value="Genomic_DNA"/>
</dbReference>